<organism evidence="2 3">
    <name type="scientific">Daphnia pulex</name>
    <name type="common">Water flea</name>
    <dbReference type="NCBI Taxonomy" id="6669"/>
    <lineage>
        <taxon>Eukaryota</taxon>
        <taxon>Metazoa</taxon>
        <taxon>Ecdysozoa</taxon>
        <taxon>Arthropoda</taxon>
        <taxon>Crustacea</taxon>
        <taxon>Branchiopoda</taxon>
        <taxon>Diplostraca</taxon>
        <taxon>Cladocera</taxon>
        <taxon>Anomopoda</taxon>
        <taxon>Daphniidae</taxon>
        <taxon>Daphnia</taxon>
    </lineage>
</organism>
<dbReference type="KEGG" id="dpx:DAPPUDRAFT_101485"/>
<dbReference type="HOGENOM" id="CLU_411775_0_0_1"/>
<accession>E9GDJ2</accession>
<evidence type="ECO:0000313" key="3">
    <source>
        <dbReference type="Proteomes" id="UP000000305"/>
    </source>
</evidence>
<reference evidence="2 3" key="1">
    <citation type="journal article" date="2011" name="Science">
        <title>The ecoresponsive genome of Daphnia pulex.</title>
        <authorList>
            <person name="Colbourne J.K."/>
            <person name="Pfrender M.E."/>
            <person name="Gilbert D."/>
            <person name="Thomas W.K."/>
            <person name="Tucker A."/>
            <person name="Oakley T.H."/>
            <person name="Tokishita S."/>
            <person name="Aerts A."/>
            <person name="Arnold G.J."/>
            <person name="Basu M.K."/>
            <person name="Bauer D.J."/>
            <person name="Caceres C.E."/>
            <person name="Carmel L."/>
            <person name="Casola C."/>
            <person name="Choi J.H."/>
            <person name="Detter J.C."/>
            <person name="Dong Q."/>
            <person name="Dusheyko S."/>
            <person name="Eads B.D."/>
            <person name="Frohlich T."/>
            <person name="Geiler-Samerotte K.A."/>
            <person name="Gerlach D."/>
            <person name="Hatcher P."/>
            <person name="Jogdeo S."/>
            <person name="Krijgsveld J."/>
            <person name="Kriventseva E.V."/>
            <person name="Kultz D."/>
            <person name="Laforsch C."/>
            <person name="Lindquist E."/>
            <person name="Lopez J."/>
            <person name="Manak J.R."/>
            <person name="Muller J."/>
            <person name="Pangilinan J."/>
            <person name="Patwardhan R.P."/>
            <person name="Pitluck S."/>
            <person name="Pritham E.J."/>
            <person name="Rechtsteiner A."/>
            <person name="Rho M."/>
            <person name="Rogozin I.B."/>
            <person name="Sakarya O."/>
            <person name="Salamov A."/>
            <person name="Schaack S."/>
            <person name="Shapiro H."/>
            <person name="Shiga Y."/>
            <person name="Skalitzky C."/>
            <person name="Smith Z."/>
            <person name="Souvorov A."/>
            <person name="Sung W."/>
            <person name="Tang Z."/>
            <person name="Tsuchiya D."/>
            <person name="Tu H."/>
            <person name="Vos H."/>
            <person name="Wang M."/>
            <person name="Wolf Y.I."/>
            <person name="Yamagata H."/>
            <person name="Yamada T."/>
            <person name="Ye Y."/>
            <person name="Shaw J.R."/>
            <person name="Andrews J."/>
            <person name="Crease T.J."/>
            <person name="Tang H."/>
            <person name="Lucas S.M."/>
            <person name="Robertson H.M."/>
            <person name="Bork P."/>
            <person name="Koonin E.V."/>
            <person name="Zdobnov E.M."/>
            <person name="Grigoriev I.V."/>
            <person name="Lynch M."/>
            <person name="Boore J.L."/>
        </authorList>
    </citation>
    <scope>NUCLEOTIDE SEQUENCE [LARGE SCALE GENOMIC DNA]</scope>
</reference>
<dbReference type="Proteomes" id="UP000000305">
    <property type="component" value="Unassembled WGS sequence"/>
</dbReference>
<feature type="region of interest" description="Disordered" evidence="1">
    <location>
        <begin position="64"/>
        <end position="98"/>
    </location>
</feature>
<evidence type="ECO:0000313" key="2">
    <source>
        <dbReference type="EMBL" id="EFX82468.1"/>
    </source>
</evidence>
<sequence>MNSMMGALRILLRDEKPKKFQATYTTLRNTPASNSESVLPTKPKKHVERSPITKVKSLEIKELKHDGSSCSSTPFRNKPASNSKSVLPTKPKKHVERSPIAKVKSLEIKKLKHDGSSCSSHPPLRNGNKPASNSESVLPAKAAKPKKYVERSADFGEVKSFETKELKHDGSILTESFYTIILNHERRIVNLEKIIGARSKSKGETNEKAIRLLVANEKGEDYSKSVKFNNLVEAVENISVVSGLSNVNQKSTLASCKKVVNYLKDHDIYKEFLRWFYNQVKKRAQANNNQNLEKILHSKPWVLVDADVLSLSNVRESIPHLDQDFKESLKFLENGVMWENPEFVSSSSGHGLVLAMFASVYQICPKILSFPPAAKIEQDCRGKIAIQSGTVRINIGEIKSSKKGVSDAKKQLKRSLLFSSWLHKIIHVQPFEYELGGDIFWSEELKGPQPQSTVRYVMASYILNMFDKERRINFCRLNSQLDKFDWRKKICGDEARFTFDSHGIVSQYFGPSSRNVERQVFVWACLSVQGPRMIRVIEEKFDTRMYIALLQRDVLPHVSRQSCFIQDHFPVHVASAVKTWMKENDFHLFPSWPEKSGDIMPLNSVFSRVVMDVNKQHQPILSKEMLWAEIERHFSLLSTDDAYVTDIFDSMPVNMKRVVVNNGELLE</sequence>
<name>E9GDJ2_DAPPU</name>
<dbReference type="AlphaFoldDB" id="E9GDJ2"/>
<dbReference type="Gene3D" id="3.30.420.10">
    <property type="entry name" value="Ribonuclease H-like superfamily/Ribonuclease H"/>
    <property type="match status" value="1"/>
</dbReference>
<proteinExistence type="predicted"/>
<dbReference type="OrthoDB" id="6338876at2759"/>
<dbReference type="GO" id="GO:0003676">
    <property type="term" value="F:nucleic acid binding"/>
    <property type="evidence" value="ECO:0007669"/>
    <property type="project" value="InterPro"/>
</dbReference>
<dbReference type="InParanoid" id="E9GDJ2"/>
<dbReference type="EMBL" id="GL732540">
    <property type="protein sequence ID" value="EFX82468.1"/>
    <property type="molecule type" value="Genomic_DNA"/>
</dbReference>
<evidence type="ECO:0008006" key="4">
    <source>
        <dbReference type="Google" id="ProtNLM"/>
    </source>
</evidence>
<protein>
    <recommendedName>
        <fullName evidence="4">Tc1-like transposase DDE domain-containing protein</fullName>
    </recommendedName>
</protein>
<gene>
    <name evidence="2" type="ORF">DAPPUDRAFT_101485</name>
</gene>
<keyword evidence="3" id="KW-1185">Reference proteome</keyword>
<evidence type="ECO:0000256" key="1">
    <source>
        <dbReference type="SAM" id="MobiDB-lite"/>
    </source>
</evidence>
<dbReference type="InterPro" id="IPR036397">
    <property type="entry name" value="RNaseH_sf"/>
</dbReference>
<feature type="compositionally biased region" description="Polar residues" evidence="1">
    <location>
        <begin position="68"/>
        <end position="86"/>
    </location>
</feature>
<feature type="region of interest" description="Disordered" evidence="1">
    <location>
        <begin position="30"/>
        <end position="50"/>
    </location>
</feature>
<feature type="region of interest" description="Disordered" evidence="1">
    <location>
        <begin position="112"/>
        <end position="143"/>
    </location>
</feature>